<dbReference type="OrthoDB" id="9811849at2"/>
<comment type="caution">
    <text evidence="2">The sequence shown here is derived from an EMBL/GenBank/DDBJ whole genome shotgun (WGS) entry which is preliminary data.</text>
</comment>
<dbReference type="InterPro" id="IPR001763">
    <property type="entry name" value="Rhodanese-like_dom"/>
</dbReference>
<dbReference type="InterPro" id="IPR050229">
    <property type="entry name" value="GlpE_sulfurtransferase"/>
</dbReference>
<feature type="domain" description="Rhodanese" evidence="1">
    <location>
        <begin position="14"/>
        <end position="86"/>
    </location>
</feature>
<gene>
    <name evidence="2" type="ORF">BGC33_10765</name>
</gene>
<evidence type="ECO:0000313" key="3">
    <source>
        <dbReference type="Proteomes" id="UP000182798"/>
    </source>
</evidence>
<accession>A0A1J5UJR4</accession>
<dbReference type="Gene3D" id="3.40.250.10">
    <property type="entry name" value="Rhodanese-like domain"/>
    <property type="match status" value="1"/>
</dbReference>
<name>A0A1J5UJR4_9GAMM</name>
<dbReference type="PANTHER" id="PTHR43031:SF1">
    <property type="entry name" value="PYRIDINE NUCLEOTIDE-DISULPHIDE OXIDOREDUCTASE"/>
    <property type="match status" value="1"/>
</dbReference>
<dbReference type="Proteomes" id="UP000182798">
    <property type="component" value="Unassembled WGS sequence"/>
</dbReference>
<reference evidence="3" key="1">
    <citation type="submission" date="2016-09" db="EMBL/GenBank/DDBJ databases">
        <title>Genome Sequence of Bathymodiolus thermophilus sulfur-oxidizing gill endosymbiont.</title>
        <authorList>
            <person name="Ponnudurai R."/>
            <person name="Kleiner M."/>
            <person name="Sayavedra L."/>
            <person name="Thuermer A."/>
            <person name="Felbeck H."/>
            <person name="Schlueter R."/>
            <person name="Schweder T."/>
            <person name="Markert S."/>
        </authorList>
    </citation>
    <scope>NUCLEOTIDE SEQUENCE [LARGE SCALE GENOMIC DNA]</scope>
    <source>
        <strain evidence="3">BAT/CrabSpa'14</strain>
    </source>
</reference>
<keyword evidence="2" id="KW-0808">Transferase</keyword>
<proteinExistence type="predicted"/>
<dbReference type="SUPFAM" id="SSF52821">
    <property type="entry name" value="Rhodanese/Cell cycle control phosphatase"/>
    <property type="match status" value="1"/>
</dbReference>
<dbReference type="PROSITE" id="PS50206">
    <property type="entry name" value="RHODANESE_3"/>
    <property type="match status" value="1"/>
</dbReference>
<dbReference type="AlphaFoldDB" id="A0A1J5UJR4"/>
<dbReference type="GO" id="GO:0016740">
    <property type="term" value="F:transferase activity"/>
    <property type="evidence" value="ECO:0007669"/>
    <property type="project" value="UniProtKB-KW"/>
</dbReference>
<dbReference type="RefSeq" id="WP_071564588.1">
    <property type="nucleotide sequence ID" value="NZ_MIQH01000630.1"/>
</dbReference>
<protein>
    <submittedName>
        <fullName evidence="2">Sulfurtransferase</fullName>
    </submittedName>
</protein>
<dbReference type="EMBL" id="MIQH01000630">
    <property type="protein sequence ID" value="OIR24503.1"/>
    <property type="molecule type" value="Genomic_DNA"/>
</dbReference>
<evidence type="ECO:0000313" key="2">
    <source>
        <dbReference type="EMBL" id="OIR24503.1"/>
    </source>
</evidence>
<dbReference type="PANTHER" id="PTHR43031">
    <property type="entry name" value="FAD-DEPENDENT OXIDOREDUCTASE"/>
    <property type="match status" value="1"/>
</dbReference>
<organism evidence="2 3">
    <name type="scientific">Bathymodiolus thermophilus thioautotrophic gill symbiont</name>
    <dbReference type="NCBI Taxonomy" id="2360"/>
    <lineage>
        <taxon>Bacteria</taxon>
        <taxon>Pseudomonadati</taxon>
        <taxon>Pseudomonadota</taxon>
        <taxon>Gammaproteobacteria</taxon>
        <taxon>sulfur-oxidizing symbionts</taxon>
    </lineage>
</organism>
<dbReference type="Pfam" id="PF00581">
    <property type="entry name" value="Rhodanese"/>
    <property type="match status" value="1"/>
</dbReference>
<sequence length="95" mass="10378">MFNSFSGSDACKLLADGAQLVDVRSSSEFSQGSLPNAINLPLQSIMNAKNILDENKVIVLYCLTGMRSSTAKNYLVKMGFNNVNDLGSFKNYNCE</sequence>
<evidence type="ECO:0000259" key="1">
    <source>
        <dbReference type="PROSITE" id="PS50206"/>
    </source>
</evidence>
<dbReference type="SMART" id="SM00450">
    <property type="entry name" value="RHOD"/>
    <property type="match status" value="1"/>
</dbReference>
<dbReference type="CDD" id="cd00158">
    <property type="entry name" value="RHOD"/>
    <property type="match status" value="1"/>
</dbReference>
<dbReference type="InterPro" id="IPR036873">
    <property type="entry name" value="Rhodanese-like_dom_sf"/>
</dbReference>